<dbReference type="GO" id="GO:0016740">
    <property type="term" value="F:transferase activity"/>
    <property type="evidence" value="ECO:0007669"/>
    <property type="project" value="UniProtKB-KW"/>
</dbReference>
<keyword evidence="1" id="KW-0808">Transferase</keyword>
<dbReference type="Proteomes" id="UP001078443">
    <property type="component" value="Unassembled WGS sequence"/>
</dbReference>
<evidence type="ECO:0000313" key="3">
    <source>
        <dbReference type="Proteomes" id="UP001078443"/>
    </source>
</evidence>
<organism evidence="1 3">
    <name type="scientific">Clostridium aestuarii</name>
    <dbReference type="NCBI Taxonomy" id="338193"/>
    <lineage>
        <taxon>Bacteria</taxon>
        <taxon>Bacillati</taxon>
        <taxon>Bacillota</taxon>
        <taxon>Clostridia</taxon>
        <taxon>Eubacteriales</taxon>
        <taxon>Clostridiaceae</taxon>
        <taxon>Clostridium</taxon>
    </lineage>
</organism>
<feature type="non-terminal residue" evidence="1">
    <location>
        <position position="52"/>
    </location>
</feature>
<dbReference type="InterPro" id="IPR015421">
    <property type="entry name" value="PyrdxlP-dep_Trfase_major"/>
</dbReference>
<proteinExistence type="predicted"/>
<comment type="caution">
    <text evidence="1">The sequence shown here is derived from an EMBL/GenBank/DDBJ whole genome shotgun (WGS) entry which is preliminary data.</text>
</comment>
<dbReference type="EMBL" id="JAPQER010000023">
    <property type="protein sequence ID" value="MCY6485947.1"/>
    <property type="molecule type" value="Genomic_DNA"/>
</dbReference>
<protein>
    <submittedName>
        <fullName evidence="1">PLP-dependent transferase</fullName>
    </submittedName>
</protein>
<dbReference type="InterPro" id="IPR015424">
    <property type="entry name" value="PyrdxlP-dep_Trfase"/>
</dbReference>
<keyword evidence="3" id="KW-1185">Reference proteome</keyword>
<reference evidence="1" key="1">
    <citation type="submission" date="2022-12" db="EMBL/GenBank/DDBJ databases">
        <authorList>
            <person name="Wang J."/>
        </authorList>
    </citation>
    <scope>NUCLEOTIDE SEQUENCE</scope>
    <source>
        <strain evidence="1">HY-45-18</strain>
    </source>
</reference>
<name>A0ABT4D1S7_9CLOT</name>
<accession>A0ABT4D1S7</accession>
<gene>
    <name evidence="1" type="ORF">OW763_12725</name>
    <name evidence="2" type="ORF">OW763_16740</name>
</gene>
<sequence length="52" mass="5582">MNKEHMAKMGVATQAIHGGHAGDKQFGSLATPIFQTSTFIFDSAEQGGRRFA</sequence>
<dbReference type="EMBL" id="JAPQER010000006">
    <property type="protein sequence ID" value="MCY6485203.1"/>
    <property type="molecule type" value="Genomic_DNA"/>
</dbReference>
<dbReference type="Gene3D" id="3.40.640.10">
    <property type="entry name" value="Type I PLP-dependent aspartate aminotransferase-like (Major domain)"/>
    <property type="match status" value="1"/>
</dbReference>
<dbReference type="SUPFAM" id="SSF53383">
    <property type="entry name" value="PLP-dependent transferases"/>
    <property type="match status" value="1"/>
</dbReference>
<evidence type="ECO:0000313" key="1">
    <source>
        <dbReference type="EMBL" id="MCY6485203.1"/>
    </source>
</evidence>
<evidence type="ECO:0000313" key="2">
    <source>
        <dbReference type="EMBL" id="MCY6485947.1"/>
    </source>
</evidence>